<dbReference type="Pfam" id="PF07690">
    <property type="entry name" value="MFS_1"/>
    <property type="match status" value="1"/>
</dbReference>
<organism evidence="9 10">
    <name type="scientific">Clostridium brassicae</name>
    <dbReference type="NCBI Taxonomy" id="2999072"/>
    <lineage>
        <taxon>Bacteria</taxon>
        <taxon>Bacillati</taxon>
        <taxon>Bacillota</taxon>
        <taxon>Clostridia</taxon>
        <taxon>Eubacteriales</taxon>
        <taxon>Clostridiaceae</taxon>
        <taxon>Clostridium</taxon>
    </lineage>
</organism>
<feature type="transmembrane region" description="Helical" evidence="7">
    <location>
        <begin position="226"/>
        <end position="245"/>
    </location>
</feature>
<evidence type="ECO:0000256" key="4">
    <source>
        <dbReference type="ARBA" id="ARBA00022692"/>
    </source>
</evidence>
<keyword evidence="10" id="KW-1185">Reference proteome</keyword>
<feature type="transmembrane region" description="Helical" evidence="7">
    <location>
        <begin position="117"/>
        <end position="138"/>
    </location>
</feature>
<comment type="subcellular location">
    <subcellularLocation>
        <location evidence="1">Cell membrane</location>
        <topology evidence="1">Multi-pass membrane protein</topology>
    </subcellularLocation>
</comment>
<evidence type="ECO:0000256" key="1">
    <source>
        <dbReference type="ARBA" id="ARBA00004651"/>
    </source>
</evidence>
<dbReference type="Gene3D" id="1.20.1720.10">
    <property type="entry name" value="Multidrug resistance protein D"/>
    <property type="match status" value="1"/>
</dbReference>
<sequence length="401" mass="43457">MKYLYIKNKRQIISKKNDTNLRYTKLTFILGLAGFISAADNWFISPSLPAIADGFHVPISKAGIILTAYMIPYGIMQPVYGFLSDMCSKAKVLRWIVCGLAVGTAGCALSSSLSILLIWRVIAGFFAAGIIAVSLALIGDTMPNCERQVYVGKFMGIVFLGQGLSSGLGGALTKYFSWRTAFVFFTGAAICTVFFLYKLPNDSPISAQHRFFSQAKEVIFTNKGRIVFPSALLAGFLLLGLYSYLGAFIHDVIGLDYFQVGIIIMFYGFACVIAGSQVGKLVKRVGQKKVILIGGCLALCSSLLLMFFSCWQAVWISTVSLGFGYIFIQSTLATIAFDIVSESRGISSGLIGLCLFSGGGLGTAFSGCLLSQATYRTLWTVMTFGIISFVLIVGKLKFDKI</sequence>
<keyword evidence="6 7" id="KW-0472">Membrane</keyword>
<dbReference type="SUPFAM" id="SSF103473">
    <property type="entry name" value="MFS general substrate transporter"/>
    <property type="match status" value="1"/>
</dbReference>
<feature type="transmembrane region" description="Helical" evidence="7">
    <location>
        <begin position="257"/>
        <end position="278"/>
    </location>
</feature>
<comment type="caution">
    <text evidence="9">The sequence shown here is derived from an EMBL/GenBank/DDBJ whole genome shotgun (WGS) entry which is preliminary data.</text>
</comment>
<feature type="transmembrane region" description="Helical" evidence="7">
    <location>
        <begin position="21"/>
        <end position="39"/>
    </location>
</feature>
<keyword evidence="4 7" id="KW-0812">Transmembrane</keyword>
<evidence type="ECO:0000313" key="10">
    <source>
        <dbReference type="Proteomes" id="UP001144612"/>
    </source>
</evidence>
<keyword evidence="5 7" id="KW-1133">Transmembrane helix</keyword>
<dbReference type="InterPro" id="IPR011701">
    <property type="entry name" value="MFS"/>
</dbReference>
<evidence type="ECO:0000256" key="7">
    <source>
        <dbReference type="SAM" id="Phobius"/>
    </source>
</evidence>
<dbReference type="PROSITE" id="PS50850">
    <property type="entry name" value="MFS"/>
    <property type="match status" value="1"/>
</dbReference>
<accession>A0ABT4D8H1</accession>
<dbReference type="InterPro" id="IPR020846">
    <property type="entry name" value="MFS_dom"/>
</dbReference>
<feature type="transmembrane region" description="Helical" evidence="7">
    <location>
        <begin position="150"/>
        <end position="172"/>
    </location>
</feature>
<feature type="transmembrane region" description="Helical" evidence="7">
    <location>
        <begin position="314"/>
        <end position="337"/>
    </location>
</feature>
<feature type="transmembrane region" description="Helical" evidence="7">
    <location>
        <begin position="59"/>
        <end position="80"/>
    </location>
</feature>
<feature type="transmembrane region" description="Helical" evidence="7">
    <location>
        <begin position="92"/>
        <end position="111"/>
    </location>
</feature>
<feature type="transmembrane region" description="Helical" evidence="7">
    <location>
        <begin position="349"/>
        <end position="372"/>
    </location>
</feature>
<reference evidence="9" key="1">
    <citation type="submission" date="2022-12" db="EMBL/GenBank/DDBJ databases">
        <title>Clostridium sp. nov., isolated from industrial wastewater.</title>
        <authorList>
            <person name="Jiayan W."/>
        </authorList>
    </citation>
    <scope>NUCLEOTIDE SEQUENCE</scope>
    <source>
        <strain evidence="9">ZC22-4</strain>
    </source>
</reference>
<proteinExistence type="predicted"/>
<feature type="transmembrane region" description="Helical" evidence="7">
    <location>
        <begin position="378"/>
        <end position="396"/>
    </location>
</feature>
<dbReference type="RefSeq" id="WP_268059889.1">
    <property type="nucleotide sequence ID" value="NZ_JAPQFJ010000002.1"/>
</dbReference>
<dbReference type="Proteomes" id="UP001144612">
    <property type="component" value="Unassembled WGS sequence"/>
</dbReference>
<evidence type="ECO:0000256" key="3">
    <source>
        <dbReference type="ARBA" id="ARBA00022475"/>
    </source>
</evidence>
<evidence type="ECO:0000256" key="6">
    <source>
        <dbReference type="ARBA" id="ARBA00023136"/>
    </source>
</evidence>
<dbReference type="EMBL" id="JAPQFJ010000002">
    <property type="protein sequence ID" value="MCY6957511.1"/>
    <property type="molecule type" value="Genomic_DNA"/>
</dbReference>
<evidence type="ECO:0000256" key="2">
    <source>
        <dbReference type="ARBA" id="ARBA00022448"/>
    </source>
</evidence>
<feature type="domain" description="Major facilitator superfamily (MFS) profile" evidence="8">
    <location>
        <begin position="26"/>
        <end position="401"/>
    </location>
</feature>
<gene>
    <name evidence="9" type="ORF">OW729_02695</name>
</gene>
<dbReference type="PANTHER" id="PTHR43124">
    <property type="entry name" value="PURINE EFFLUX PUMP PBUE"/>
    <property type="match status" value="1"/>
</dbReference>
<evidence type="ECO:0000313" key="9">
    <source>
        <dbReference type="EMBL" id="MCY6957511.1"/>
    </source>
</evidence>
<dbReference type="InterPro" id="IPR036259">
    <property type="entry name" value="MFS_trans_sf"/>
</dbReference>
<dbReference type="InterPro" id="IPR050189">
    <property type="entry name" value="MFS_Efflux_Transporters"/>
</dbReference>
<dbReference type="PANTHER" id="PTHR43124:SF3">
    <property type="entry name" value="CHLORAMPHENICOL EFFLUX PUMP RV0191"/>
    <property type="match status" value="1"/>
</dbReference>
<protein>
    <submittedName>
        <fullName evidence="9">MFS transporter</fullName>
    </submittedName>
</protein>
<dbReference type="CDD" id="cd17324">
    <property type="entry name" value="MFS_NepI_like"/>
    <property type="match status" value="1"/>
</dbReference>
<name>A0ABT4D8H1_9CLOT</name>
<keyword evidence="3" id="KW-1003">Cell membrane</keyword>
<evidence type="ECO:0000259" key="8">
    <source>
        <dbReference type="PROSITE" id="PS50850"/>
    </source>
</evidence>
<feature type="transmembrane region" description="Helical" evidence="7">
    <location>
        <begin position="178"/>
        <end position="197"/>
    </location>
</feature>
<feature type="transmembrane region" description="Helical" evidence="7">
    <location>
        <begin position="290"/>
        <end position="308"/>
    </location>
</feature>
<evidence type="ECO:0000256" key="5">
    <source>
        <dbReference type="ARBA" id="ARBA00022989"/>
    </source>
</evidence>
<keyword evidence="2" id="KW-0813">Transport</keyword>